<dbReference type="Proteomes" id="UP001595952">
    <property type="component" value="Unassembled WGS sequence"/>
</dbReference>
<evidence type="ECO:0000313" key="1">
    <source>
        <dbReference type="EMBL" id="MFC4639513.1"/>
    </source>
</evidence>
<proteinExistence type="predicted"/>
<dbReference type="Gene3D" id="1.20.120.450">
    <property type="entry name" value="dinb family like domain"/>
    <property type="match status" value="1"/>
</dbReference>
<gene>
    <name evidence="1" type="ORF">ACFO0D_14340</name>
</gene>
<keyword evidence="2" id="KW-1185">Reference proteome</keyword>
<evidence type="ECO:0000313" key="2">
    <source>
        <dbReference type="Proteomes" id="UP001595952"/>
    </source>
</evidence>
<sequence>MSDLGTAYLTDLRERMRGVKALGEGALDQLDDHEWHGVLGPEGNSAAVLVQHLSGNMHSRWGALRNGFTAGVEAETSGRHRDAEFEDGARTPGELRRRWEDGWAVFLDAVDHLRPEDLARELTIRGEAHSVLAALQRQVAHYSGHVYQLVFLAKTLRGAGWQTLSIPRARAAGDIQADMTGSDTKNDAP</sequence>
<reference evidence="2" key="1">
    <citation type="journal article" date="2019" name="Int. J. Syst. Evol. Microbiol.">
        <title>The Global Catalogue of Microorganisms (GCM) 10K type strain sequencing project: providing services to taxonomists for standard genome sequencing and annotation.</title>
        <authorList>
            <consortium name="The Broad Institute Genomics Platform"/>
            <consortium name="The Broad Institute Genome Sequencing Center for Infectious Disease"/>
            <person name="Wu L."/>
            <person name="Ma J."/>
        </authorList>
    </citation>
    <scope>NUCLEOTIDE SEQUENCE [LARGE SCALE GENOMIC DNA]</scope>
    <source>
        <strain evidence="2">CCUG 55995</strain>
    </source>
</reference>
<name>A0ABV9IC21_9DEIO</name>
<dbReference type="EMBL" id="JBHSEI010000010">
    <property type="protein sequence ID" value="MFC4639513.1"/>
    <property type="molecule type" value="Genomic_DNA"/>
</dbReference>
<dbReference type="InterPro" id="IPR034660">
    <property type="entry name" value="DinB/YfiT-like"/>
</dbReference>
<organism evidence="1 2">
    <name type="scientific">Deinococcus hohokamensis</name>
    <dbReference type="NCBI Taxonomy" id="309883"/>
    <lineage>
        <taxon>Bacteria</taxon>
        <taxon>Thermotogati</taxon>
        <taxon>Deinococcota</taxon>
        <taxon>Deinococci</taxon>
        <taxon>Deinococcales</taxon>
        <taxon>Deinococcaceae</taxon>
        <taxon>Deinococcus</taxon>
    </lineage>
</organism>
<dbReference type="SUPFAM" id="SSF109854">
    <property type="entry name" value="DinB/YfiT-like putative metalloenzymes"/>
    <property type="match status" value="1"/>
</dbReference>
<dbReference type="Pfam" id="PF07609">
    <property type="entry name" value="DUF1572"/>
    <property type="match status" value="1"/>
</dbReference>
<accession>A0ABV9IC21</accession>
<protein>
    <submittedName>
        <fullName evidence="1">DUF1572 family protein</fullName>
    </submittedName>
</protein>
<dbReference type="RefSeq" id="WP_380062499.1">
    <property type="nucleotide sequence ID" value="NZ_JBHSEI010000010.1"/>
</dbReference>
<comment type="caution">
    <text evidence="1">The sequence shown here is derived from an EMBL/GenBank/DDBJ whole genome shotgun (WGS) entry which is preliminary data.</text>
</comment>
<dbReference type="InterPro" id="IPR011466">
    <property type="entry name" value="DUF1572"/>
</dbReference>